<dbReference type="Proteomes" id="UP000027731">
    <property type="component" value="Unassembled WGS sequence"/>
</dbReference>
<dbReference type="InterPro" id="IPR036390">
    <property type="entry name" value="WH_DNA-bd_sf"/>
</dbReference>
<name>A0A073JQ46_LIMRT</name>
<dbReference type="InterPro" id="IPR018309">
    <property type="entry name" value="Tscrpt_reg_PadR_C"/>
</dbReference>
<evidence type="ECO:0000259" key="3">
    <source>
        <dbReference type="Pfam" id="PF10400"/>
    </source>
</evidence>
<feature type="domain" description="Transcription regulator PadR C-terminal" evidence="3">
    <location>
        <begin position="93"/>
        <end position="172"/>
    </location>
</feature>
<dbReference type="Pfam" id="PF03551">
    <property type="entry name" value="PadR"/>
    <property type="match status" value="1"/>
</dbReference>
<evidence type="ECO:0000259" key="2">
    <source>
        <dbReference type="Pfam" id="PF03551"/>
    </source>
</evidence>
<proteinExistence type="predicted"/>
<gene>
    <name evidence="4" type="ORF">LR3_07265</name>
</gene>
<dbReference type="PANTHER" id="PTHR43252">
    <property type="entry name" value="TRANSCRIPTIONAL REGULATOR YQJI"/>
    <property type="match status" value="1"/>
</dbReference>
<dbReference type="PATRIC" id="fig|1598.90.peg.883"/>
<comment type="caution">
    <text evidence="4">The sequence shown here is derived from an EMBL/GenBank/DDBJ whole genome shotgun (WGS) entry which is preliminary data.</text>
</comment>
<dbReference type="AlphaFoldDB" id="A0A073JQ46"/>
<evidence type="ECO:0000313" key="5">
    <source>
        <dbReference type="Proteomes" id="UP000027731"/>
    </source>
</evidence>
<dbReference type="EMBL" id="JOSX01000013">
    <property type="protein sequence ID" value="KEK15565.1"/>
    <property type="molecule type" value="Genomic_DNA"/>
</dbReference>
<dbReference type="PANTHER" id="PTHR43252:SF6">
    <property type="entry name" value="NEGATIVE TRANSCRIPTION REGULATOR PADR"/>
    <property type="match status" value="1"/>
</dbReference>
<feature type="domain" description="Transcription regulator PadR N-terminal" evidence="2">
    <location>
        <begin position="7"/>
        <end position="81"/>
    </location>
</feature>
<keyword evidence="1" id="KW-0175">Coiled coil</keyword>
<dbReference type="Gene3D" id="6.10.140.1570">
    <property type="match status" value="1"/>
</dbReference>
<dbReference type="InterPro" id="IPR005149">
    <property type="entry name" value="Tscrpt_reg_PadR_N"/>
</dbReference>
<protein>
    <submittedName>
        <fullName evidence="4">PadR family transcriptional regulator</fullName>
    </submittedName>
</protein>
<dbReference type="RefSeq" id="WP_035168892.1">
    <property type="nucleotide sequence ID" value="NZ_JAJGTG010000150.1"/>
</dbReference>
<dbReference type="InterPro" id="IPR036388">
    <property type="entry name" value="WH-like_DNA-bd_sf"/>
</dbReference>
<organism evidence="4 5">
    <name type="scientific">Limosilactobacillus reuteri</name>
    <name type="common">Lactobacillus reuteri</name>
    <dbReference type="NCBI Taxonomy" id="1598"/>
    <lineage>
        <taxon>Bacteria</taxon>
        <taxon>Bacillati</taxon>
        <taxon>Bacillota</taxon>
        <taxon>Bacilli</taxon>
        <taxon>Lactobacillales</taxon>
        <taxon>Lactobacillaceae</taxon>
        <taxon>Limosilactobacillus</taxon>
    </lineage>
</organism>
<dbReference type="SUPFAM" id="SSF46785">
    <property type="entry name" value="Winged helix' DNA-binding domain"/>
    <property type="match status" value="1"/>
</dbReference>
<reference evidence="4 5" key="1">
    <citation type="submission" date="2014-06" db="EMBL/GenBank/DDBJ databases">
        <title>Genetic determinant of reutericyclin biosynthesis of Lactobacillus reuteri.</title>
        <authorList>
            <person name="Lin X."/>
            <person name="Duar R."/>
            <person name="Walter J."/>
            <person name="Gaenzle M."/>
        </authorList>
    </citation>
    <scope>NUCLEOTIDE SEQUENCE [LARGE SCALE GENOMIC DNA]</scope>
    <source>
        <strain evidence="4 5">LTH2584</strain>
    </source>
</reference>
<evidence type="ECO:0000256" key="1">
    <source>
        <dbReference type="SAM" id="Coils"/>
    </source>
</evidence>
<dbReference type="Pfam" id="PF10400">
    <property type="entry name" value="Vir_act_alpha_C"/>
    <property type="match status" value="1"/>
</dbReference>
<feature type="coiled-coil region" evidence="1">
    <location>
        <begin position="113"/>
        <end position="140"/>
    </location>
</feature>
<sequence>MKGRDVILGILRNKPRTGYEINDILQNQISYFYDGTYGMIYPTLKKLEKEEKVKKETVIQEDKPNKNIFSITDKGREELRKYLESDKVEEVFKSDFLMKLFFGDDYLSKQKIIELIKSEIKVKEDQIKRLESSLEHWELQGISNLQKITVGYGLAEYRAVVEYLKEQLKKLED</sequence>
<evidence type="ECO:0000313" key="4">
    <source>
        <dbReference type="EMBL" id="KEK15565.1"/>
    </source>
</evidence>
<accession>A0A073JQ46</accession>
<dbReference type="Gene3D" id="1.10.10.10">
    <property type="entry name" value="Winged helix-like DNA-binding domain superfamily/Winged helix DNA-binding domain"/>
    <property type="match status" value="1"/>
</dbReference>